<sequence>MKSILLASASIVAFTIAGAAAAEVSFGGEVTLGFNDDDDDVNDDADGFYFDGNIAVTLSQELGAGLTAAATFDFDFVNVASENGVADTSGLGLDLEAGGFLLSLTSETAGLFFGDTSFAAEDYWSGVGEMANDSFSEADGEVVLKGTGTFGTVSAGVSYVIADVDGNLVGDDPTVDGSLDQMSVGATAEFGQFTVGMAYQAESDATAGGSYDPTANGDFNTDEVFGIFAGTTLAGADLSFAYANNLTIEEDSFGVGVSYPIGPVTLGATYASNSDVPDVYELSIAYAQGPFTIAGEYQDDTDDATDAVEFSVDATYAAFEGVTILAGFNGGDGNLKANGDEGLDYYIGAQASLGEGATLTISFAEDEDDSEEDEIGAPEFQEGTTIEIGFTF</sequence>
<comment type="caution">
    <text evidence="3">The sequence shown here is derived from an EMBL/GenBank/DDBJ whole genome shotgun (WGS) entry which is preliminary data.</text>
</comment>
<feature type="chain" id="PRO_5018184035" evidence="1">
    <location>
        <begin position="22"/>
        <end position="392"/>
    </location>
</feature>
<dbReference type="Gene3D" id="2.40.160.10">
    <property type="entry name" value="Porin"/>
    <property type="match status" value="2"/>
</dbReference>
<keyword evidence="4" id="KW-1185">Reference proteome</keyword>
<feature type="signal peptide" evidence="1">
    <location>
        <begin position="1"/>
        <end position="21"/>
    </location>
</feature>
<dbReference type="GO" id="GO:0016020">
    <property type="term" value="C:membrane"/>
    <property type="evidence" value="ECO:0007669"/>
    <property type="project" value="InterPro"/>
</dbReference>
<organism evidence="3 4">
    <name type="scientific">Histidinibacterium lentulum</name>
    <dbReference type="NCBI Taxonomy" id="2480588"/>
    <lineage>
        <taxon>Bacteria</taxon>
        <taxon>Pseudomonadati</taxon>
        <taxon>Pseudomonadota</taxon>
        <taxon>Alphaproteobacteria</taxon>
        <taxon>Rhodobacterales</taxon>
        <taxon>Paracoccaceae</taxon>
        <taxon>Histidinibacterium</taxon>
    </lineage>
</organism>
<dbReference type="Pfam" id="PF13609">
    <property type="entry name" value="Porin_4"/>
    <property type="match status" value="1"/>
</dbReference>
<dbReference type="InterPro" id="IPR033900">
    <property type="entry name" value="Gram_neg_porin_domain"/>
</dbReference>
<keyword evidence="1" id="KW-0732">Signal</keyword>
<dbReference type="OrthoDB" id="7874340at2"/>
<accession>A0A3N2R6C4</accession>
<evidence type="ECO:0000313" key="4">
    <source>
        <dbReference type="Proteomes" id="UP000268016"/>
    </source>
</evidence>
<dbReference type="GO" id="GO:0015288">
    <property type="term" value="F:porin activity"/>
    <property type="evidence" value="ECO:0007669"/>
    <property type="project" value="InterPro"/>
</dbReference>
<gene>
    <name evidence="3" type="ORF">EAT49_06570</name>
</gene>
<dbReference type="Proteomes" id="UP000268016">
    <property type="component" value="Unassembled WGS sequence"/>
</dbReference>
<evidence type="ECO:0000313" key="3">
    <source>
        <dbReference type="EMBL" id="ROU02958.1"/>
    </source>
</evidence>
<dbReference type="InterPro" id="IPR023614">
    <property type="entry name" value="Porin_dom_sf"/>
</dbReference>
<proteinExistence type="predicted"/>
<dbReference type="SUPFAM" id="SSF56935">
    <property type="entry name" value="Porins"/>
    <property type="match status" value="2"/>
</dbReference>
<protein>
    <submittedName>
        <fullName evidence="3">Porin</fullName>
    </submittedName>
</protein>
<name>A0A3N2R6C4_9RHOB</name>
<dbReference type="EMBL" id="RDRB01000003">
    <property type="protein sequence ID" value="ROU02958.1"/>
    <property type="molecule type" value="Genomic_DNA"/>
</dbReference>
<feature type="domain" description="Porin" evidence="2">
    <location>
        <begin position="7"/>
        <end position="328"/>
    </location>
</feature>
<evidence type="ECO:0000259" key="2">
    <source>
        <dbReference type="Pfam" id="PF13609"/>
    </source>
</evidence>
<reference evidence="3 4" key="1">
    <citation type="submission" date="2018-10" db="EMBL/GenBank/DDBJ databases">
        <title>Histidinibacterium lentulum gen. nov., sp. nov., a marine bacterium from the culture broth of Picochlorum sp. 122.</title>
        <authorList>
            <person name="Wang G."/>
        </authorList>
    </citation>
    <scope>NUCLEOTIDE SEQUENCE [LARGE SCALE GENOMIC DNA]</scope>
    <source>
        <strain evidence="3 4">B17</strain>
    </source>
</reference>
<evidence type="ECO:0000256" key="1">
    <source>
        <dbReference type="SAM" id="SignalP"/>
    </source>
</evidence>
<dbReference type="AlphaFoldDB" id="A0A3N2R6C4"/>